<dbReference type="SMART" id="SM00452">
    <property type="entry name" value="STI"/>
    <property type="match status" value="1"/>
</dbReference>
<feature type="signal peptide" evidence="2">
    <location>
        <begin position="1"/>
        <end position="21"/>
    </location>
</feature>
<comment type="caution">
    <text evidence="3">The sequence shown here is derived from an EMBL/GenBank/DDBJ whole genome shotgun (WGS) entry which is preliminary data.</text>
</comment>
<evidence type="ECO:0000256" key="1">
    <source>
        <dbReference type="ARBA" id="ARBA00005440"/>
    </source>
</evidence>
<dbReference type="Gene3D" id="2.80.10.50">
    <property type="match status" value="1"/>
</dbReference>
<protein>
    <submittedName>
        <fullName evidence="3">Uncharacterized protein</fullName>
    </submittedName>
</protein>
<feature type="chain" id="PRO_5042964691" evidence="2">
    <location>
        <begin position="22"/>
        <end position="198"/>
    </location>
</feature>
<dbReference type="SUPFAM" id="SSF50386">
    <property type="entry name" value="STI-like"/>
    <property type="match status" value="1"/>
</dbReference>
<accession>A0AAP0CHF1</accession>
<dbReference type="GO" id="GO:0004866">
    <property type="term" value="F:endopeptidase inhibitor activity"/>
    <property type="evidence" value="ECO:0007669"/>
    <property type="project" value="InterPro"/>
</dbReference>
<dbReference type="AlphaFoldDB" id="A0AAP0CHF1"/>
<dbReference type="Proteomes" id="UP001408789">
    <property type="component" value="Unassembled WGS sequence"/>
</dbReference>
<evidence type="ECO:0000313" key="3">
    <source>
        <dbReference type="EMBL" id="KAK9053767.1"/>
    </source>
</evidence>
<reference evidence="3 4" key="1">
    <citation type="submission" date="2024-04" db="EMBL/GenBank/DDBJ databases">
        <title>The reference genome of an endangered Asteraceae, Deinandra increscens subsp. villosa, native to the Central Coast of California.</title>
        <authorList>
            <person name="Guilliams M."/>
            <person name="Hasenstab-Lehman K."/>
            <person name="Meyer R."/>
            <person name="Mcevoy S."/>
        </authorList>
    </citation>
    <scope>NUCLEOTIDE SEQUENCE [LARGE SCALE GENOMIC DNA]</scope>
    <source>
        <tissue evidence="3">Leaf</tissue>
    </source>
</reference>
<evidence type="ECO:0000313" key="4">
    <source>
        <dbReference type="Proteomes" id="UP001408789"/>
    </source>
</evidence>
<dbReference type="Pfam" id="PF00197">
    <property type="entry name" value="Kunitz_legume"/>
    <property type="match status" value="1"/>
</dbReference>
<dbReference type="PANTHER" id="PTHR33107">
    <property type="entry name" value="KUNITZ TRYPSIN INHIBITOR 2"/>
    <property type="match status" value="1"/>
</dbReference>
<dbReference type="EMBL" id="JBCNJP010000025">
    <property type="protein sequence ID" value="KAK9053767.1"/>
    <property type="molecule type" value="Genomic_DNA"/>
</dbReference>
<comment type="similarity">
    <text evidence="1">Belongs to the protease inhibitor I3 (leguminous Kunitz-type inhibitor) family.</text>
</comment>
<keyword evidence="2" id="KW-0732">Signal</keyword>
<organism evidence="3 4">
    <name type="scientific">Deinandra increscens subsp. villosa</name>
    <dbReference type="NCBI Taxonomy" id="3103831"/>
    <lineage>
        <taxon>Eukaryota</taxon>
        <taxon>Viridiplantae</taxon>
        <taxon>Streptophyta</taxon>
        <taxon>Embryophyta</taxon>
        <taxon>Tracheophyta</taxon>
        <taxon>Spermatophyta</taxon>
        <taxon>Magnoliopsida</taxon>
        <taxon>eudicotyledons</taxon>
        <taxon>Gunneridae</taxon>
        <taxon>Pentapetalae</taxon>
        <taxon>asterids</taxon>
        <taxon>campanulids</taxon>
        <taxon>Asterales</taxon>
        <taxon>Asteraceae</taxon>
        <taxon>Asteroideae</taxon>
        <taxon>Heliantheae alliance</taxon>
        <taxon>Madieae</taxon>
        <taxon>Madiinae</taxon>
        <taxon>Deinandra</taxon>
    </lineage>
</organism>
<name>A0AAP0CHF1_9ASTR</name>
<dbReference type="InterPro" id="IPR002160">
    <property type="entry name" value="Prot_inh_Kunz-lg"/>
</dbReference>
<dbReference type="PRINTS" id="PR00291">
    <property type="entry name" value="KUNITZINHBTR"/>
</dbReference>
<proteinExistence type="inferred from homology"/>
<gene>
    <name evidence="3" type="ORF">SSX86_024841</name>
</gene>
<keyword evidence="4" id="KW-1185">Reference proteome</keyword>
<sequence>MKIISFLTFIVLSTLISLSFGQSQSPVLDTDQNPLVTGSSYYILPAISERGGGVKLSPTTYNQTCPLDVSQENNDQLNGSPLSFHPARGGGVIRSFVDLNIKFSDATTCGKPAVWRVENVNGQRVVSSRGIVGNPGLVTRSNWFKIMKYENDYKIVFCPTVCYTCARGCGNIGHTIAKTGRISLVLSKEPLKVKFMKV</sequence>
<dbReference type="InterPro" id="IPR011065">
    <property type="entry name" value="Kunitz_inhibitor_STI-like_sf"/>
</dbReference>
<evidence type="ECO:0000256" key="2">
    <source>
        <dbReference type="SAM" id="SignalP"/>
    </source>
</evidence>
<dbReference type="PANTHER" id="PTHR33107:SF5">
    <property type="entry name" value="KUNITZ TRYPSIN INHIBITOR 5"/>
    <property type="match status" value="1"/>
</dbReference>